<evidence type="ECO:0000256" key="3">
    <source>
        <dbReference type="ARBA" id="ARBA00022490"/>
    </source>
</evidence>
<dbReference type="Proteomes" id="UP000247612">
    <property type="component" value="Unassembled WGS sequence"/>
</dbReference>
<dbReference type="PROSITE" id="PS51094">
    <property type="entry name" value="PTS_EIIA_TYPE_2"/>
    <property type="match status" value="1"/>
</dbReference>
<evidence type="ECO:0000256" key="9">
    <source>
        <dbReference type="ARBA" id="ARBA00041175"/>
    </source>
</evidence>
<keyword evidence="2" id="KW-0813">Transport</keyword>
<evidence type="ECO:0000256" key="1">
    <source>
        <dbReference type="ARBA" id="ARBA00004496"/>
    </source>
</evidence>
<dbReference type="GO" id="GO:0016301">
    <property type="term" value="F:kinase activity"/>
    <property type="evidence" value="ECO:0007669"/>
    <property type="project" value="UniProtKB-KW"/>
</dbReference>
<dbReference type="GO" id="GO:0009401">
    <property type="term" value="P:phosphoenolpyruvate-dependent sugar phosphotransferase system"/>
    <property type="evidence" value="ECO:0007669"/>
    <property type="project" value="UniProtKB-KW"/>
</dbReference>
<dbReference type="InterPro" id="IPR051351">
    <property type="entry name" value="Ascorbate-PTS_EIIA_comp"/>
</dbReference>
<evidence type="ECO:0000256" key="8">
    <source>
        <dbReference type="ARBA" id="ARBA00037387"/>
    </source>
</evidence>
<feature type="domain" description="PTS EIIA type-2" evidence="11">
    <location>
        <begin position="4"/>
        <end position="147"/>
    </location>
</feature>
<keyword evidence="5" id="KW-0808">Transferase</keyword>
<evidence type="ECO:0000256" key="2">
    <source>
        <dbReference type="ARBA" id="ARBA00022448"/>
    </source>
</evidence>
<evidence type="ECO:0000313" key="12">
    <source>
        <dbReference type="EMBL" id="PXX78159.1"/>
    </source>
</evidence>
<dbReference type="STRING" id="1034346.GCA_000313565_00512"/>
<dbReference type="PANTHER" id="PTHR36203">
    <property type="entry name" value="ASCORBATE-SPECIFIC PTS SYSTEM EIIA COMPONENT"/>
    <property type="match status" value="1"/>
</dbReference>
<dbReference type="InterPro" id="IPR016152">
    <property type="entry name" value="PTrfase/Anion_transptr"/>
</dbReference>
<dbReference type="GO" id="GO:0005737">
    <property type="term" value="C:cytoplasm"/>
    <property type="evidence" value="ECO:0007669"/>
    <property type="project" value="UniProtKB-SubCell"/>
</dbReference>
<keyword evidence="4" id="KW-0597">Phosphoprotein</keyword>
<evidence type="ECO:0000256" key="6">
    <source>
        <dbReference type="ARBA" id="ARBA00022683"/>
    </source>
</evidence>
<dbReference type="PANTHER" id="PTHR36203:SF1">
    <property type="entry name" value="ASCORBATE-SPECIFIC PTS SYSTEM EIIA COMPONENT"/>
    <property type="match status" value="1"/>
</dbReference>
<evidence type="ECO:0000313" key="13">
    <source>
        <dbReference type="Proteomes" id="UP000247612"/>
    </source>
</evidence>
<dbReference type="RefSeq" id="WP_022936816.1">
    <property type="nucleotide sequence ID" value="NZ_CABKRQ010000001.1"/>
</dbReference>
<name>A0A318KK52_9FIRM</name>
<organism evidence="12 13">
    <name type="scientific">Dielma fastidiosa</name>
    <dbReference type="NCBI Taxonomy" id="1034346"/>
    <lineage>
        <taxon>Bacteria</taxon>
        <taxon>Bacillati</taxon>
        <taxon>Bacillota</taxon>
        <taxon>Erysipelotrichia</taxon>
        <taxon>Erysipelotrichales</taxon>
        <taxon>Erysipelotrichaceae</taxon>
        <taxon>Dielma</taxon>
    </lineage>
</organism>
<evidence type="ECO:0000256" key="10">
    <source>
        <dbReference type="ARBA" id="ARBA00042072"/>
    </source>
</evidence>
<dbReference type="OrthoDB" id="369398at2"/>
<proteinExistence type="predicted"/>
<dbReference type="Pfam" id="PF00359">
    <property type="entry name" value="PTS_EIIA_2"/>
    <property type="match status" value="1"/>
</dbReference>
<keyword evidence="13" id="KW-1185">Reference proteome</keyword>
<comment type="subcellular location">
    <subcellularLocation>
        <location evidence="1">Cytoplasm</location>
    </subcellularLocation>
</comment>
<gene>
    <name evidence="12" type="ORF">DES51_10886</name>
</gene>
<evidence type="ECO:0000256" key="7">
    <source>
        <dbReference type="ARBA" id="ARBA00022777"/>
    </source>
</evidence>
<evidence type="ECO:0000256" key="4">
    <source>
        <dbReference type="ARBA" id="ARBA00022553"/>
    </source>
</evidence>
<dbReference type="SUPFAM" id="SSF55804">
    <property type="entry name" value="Phoshotransferase/anion transport protein"/>
    <property type="match status" value="1"/>
</dbReference>
<accession>A0A318KK52</accession>
<evidence type="ECO:0000259" key="11">
    <source>
        <dbReference type="PROSITE" id="PS51094"/>
    </source>
</evidence>
<dbReference type="InterPro" id="IPR002178">
    <property type="entry name" value="PTS_EIIA_type-2_dom"/>
</dbReference>
<comment type="function">
    <text evidence="8">The phosphoenolpyruvate-dependent sugar phosphotransferase system (sugar PTS), a major carbohydrate active transport system, catalyzes the phosphorylation of incoming sugar substrates concomitantly with their translocation across the cell membrane. The enzyme II UlaABC PTS system is involved in ascorbate transport.</text>
</comment>
<protein>
    <recommendedName>
        <fullName evidence="9">Ascorbate-specific PTS system EIIA component</fullName>
    </recommendedName>
    <alternativeName>
        <fullName evidence="10">Ascorbate-specific phosphotransferase enzyme IIA component</fullName>
    </alternativeName>
</protein>
<dbReference type="Gene3D" id="3.40.930.10">
    <property type="entry name" value="Mannitol-specific EII, Chain A"/>
    <property type="match status" value="1"/>
</dbReference>
<sequence length="147" mass="16423">MIKDILTEDLILTDADAKDWRDAVRLCGELLANQGKVNEAFIQTMIDVIETYGPYMILVEGVAFFHGKPGSDVKEACLSLVTFKHKIVFDDFENQEIDCAFGFGAVDSDSHMAMIMSLASLLQDTEFINLIRNHGLKAEIAAMLKKY</sequence>
<keyword evidence="6" id="KW-0598">Phosphotransferase system</keyword>
<dbReference type="EMBL" id="QJKH01000008">
    <property type="protein sequence ID" value="PXX78159.1"/>
    <property type="molecule type" value="Genomic_DNA"/>
</dbReference>
<dbReference type="AlphaFoldDB" id="A0A318KK52"/>
<reference evidence="12 13" key="1">
    <citation type="submission" date="2018-05" db="EMBL/GenBank/DDBJ databases">
        <title>Genomic Encyclopedia of Type Strains, Phase IV (KMG-IV): sequencing the most valuable type-strain genomes for metagenomic binning, comparative biology and taxonomic classification.</title>
        <authorList>
            <person name="Goeker M."/>
        </authorList>
    </citation>
    <scope>NUCLEOTIDE SEQUENCE [LARGE SCALE GENOMIC DNA]</scope>
    <source>
        <strain evidence="12 13">JC118</strain>
    </source>
</reference>
<keyword evidence="3" id="KW-0963">Cytoplasm</keyword>
<keyword evidence="7" id="KW-0418">Kinase</keyword>
<evidence type="ECO:0000256" key="5">
    <source>
        <dbReference type="ARBA" id="ARBA00022679"/>
    </source>
</evidence>
<comment type="caution">
    <text evidence="12">The sequence shown here is derived from an EMBL/GenBank/DDBJ whole genome shotgun (WGS) entry which is preliminary data.</text>
</comment>